<evidence type="ECO:0000256" key="2">
    <source>
        <dbReference type="ARBA" id="ARBA00022670"/>
    </source>
</evidence>
<dbReference type="PROSITE" id="PS50600">
    <property type="entry name" value="ULP_PROTEASE"/>
    <property type="match status" value="1"/>
</dbReference>
<comment type="caution">
    <text evidence="7">The sequence shown here is derived from an EMBL/GenBank/DDBJ whole genome shotgun (WGS) entry which is preliminary data.</text>
</comment>
<dbReference type="GO" id="GO:0005634">
    <property type="term" value="C:nucleus"/>
    <property type="evidence" value="ECO:0007669"/>
    <property type="project" value="TreeGrafter"/>
</dbReference>
<proteinExistence type="inferred from homology"/>
<dbReference type="GO" id="GO:0006508">
    <property type="term" value="P:proteolysis"/>
    <property type="evidence" value="ECO:0007669"/>
    <property type="project" value="UniProtKB-KW"/>
</dbReference>
<dbReference type="GO" id="GO:0080090">
    <property type="term" value="P:regulation of primary metabolic process"/>
    <property type="evidence" value="ECO:0007669"/>
    <property type="project" value="UniProtKB-ARBA"/>
</dbReference>
<accession>A0A8H7Q0V5</accession>
<dbReference type="GO" id="GO:0060255">
    <property type="term" value="P:regulation of macromolecule metabolic process"/>
    <property type="evidence" value="ECO:0007669"/>
    <property type="project" value="UniProtKB-ARBA"/>
</dbReference>
<dbReference type="InterPro" id="IPR038765">
    <property type="entry name" value="Papain-like_cys_pep_sf"/>
</dbReference>
<evidence type="ECO:0000313" key="8">
    <source>
        <dbReference type="Proteomes" id="UP000612746"/>
    </source>
</evidence>
<keyword evidence="3" id="KW-0378">Hydrolase</keyword>
<evidence type="ECO:0000259" key="6">
    <source>
        <dbReference type="PROSITE" id="PS50600"/>
    </source>
</evidence>
<keyword evidence="2" id="KW-0645">Protease</keyword>
<organism evidence="7 8">
    <name type="scientific">Umbelopsis vinacea</name>
    <dbReference type="NCBI Taxonomy" id="44442"/>
    <lineage>
        <taxon>Eukaryota</taxon>
        <taxon>Fungi</taxon>
        <taxon>Fungi incertae sedis</taxon>
        <taxon>Mucoromycota</taxon>
        <taxon>Mucoromycotina</taxon>
        <taxon>Umbelopsidomycetes</taxon>
        <taxon>Umbelopsidales</taxon>
        <taxon>Umbelopsidaceae</taxon>
        <taxon>Umbelopsis</taxon>
    </lineage>
</organism>
<evidence type="ECO:0000256" key="1">
    <source>
        <dbReference type="ARBA" id="ARBA00005234"/>
    </source>
</evidence>
<name>A0A8H7Q0V5_9FUNG</name>
<dbReference type="Proteomes" id="UP000612746">
    <property type="component" value="Unassembled WGS sequence"/>
</dbReference>
<dbReference type="AlphaFoldDB" id="A0A8H7Q0V5"/>
<dbReference type="Gene3D" id="3.40.395.10">
    <property type="entry name" value="Adenoviral Proteinase, Chain A"/>
    <property type="match status" value="1"/>
</dbReference>
<feature type="region of interest" description="Disordered" evidence="5">
    <location>
        <begin position="82"/>
        <end position="105"/>
    </location>
</feature>
<protein>
    <recommendedName>
        <fullName evidence="6">Ubiquitin-like protease family profile domain-containing protein</fullName>
    </recommendedName>
</protein>
<evidence type="ECO:0000256" key="5">
    <source>
        <dbReference type="SAM" id="MobiDB-lite"/>
    </source>
</evidence>
<comment type="similarity">
    <text evidence="1">Belongs to the peptidase C48 family.</text>
</comment>
<gene>
    <name evidence="7" type="ORF">INT44_008868</name>
</gene>
<evidence type="ECO:0000256" key="3">
    <source>
        <dbReference type="ARBA" id="ARBA00022801"/>
    </source>
</evidence>
<dbReference type="GO" id="GO:0016929">
    <property type="term" value="F:deSUMOylase activity"/>
    <property type="evidence" value="ECO:0007669"/>
    <property type="project" value="TreeGrafter"/>
</dbReference>
<feature type="region of interest" description="Disordered" evidence="5">
    <location>
        <begin position="1"/>
        <end position="46"/>
    </location>
</feature>
<evidence type="ECO:0000313" key="7">
    <source>
        <dbReference type="EMBL" id="KAG2183857.1"/>
    </source>
</evidence>
<sequence>MTDEFKNGRKRSYPSDLPGDSIENPIEIPDDLASKQDLNSTAKTSVPTLPDTALARSIYNEFMTPNNTFKSSVARTERLDRFNRYNRTSPQPTKPKSAPPVIKREETDVEDMNNNAVEDSLDGMVKEMRELLLDHRKTPPLVQPSTPPSRVSPSIYKKTIYPYPSFDELYKKTAIPKGPIKLNQEQQVMVKRALSGAGFDTLSIKTAMVQYRDICKLRPDTWLNDEIINFYMELISDRSQKNQSTYPAIHCFNTFFCTTLLESGYAKLKRWTKRVDIFSKDMVLIPVNSSLHWTLAVFDFRKKQLAMYDSLGGNNVRLVKALLQYLEDEHMDKKKTPYDASEWSIYVPKNIPHQKNGDDCGVFACTFAERISRDNELDFTQSDMIDLRQNMVYEIIQKQLLVA</sequence>
<dbReference type="Pfam" id="PF02902">
    <property type="entry name" value="Peptidase_C48"/>
    <property type="match status" value="1"/>
</dbReference>
<evidence type="ECO:0000256" key="4">
    <source>
        <dbReference type="ARBA" id="ARBA00022807"/>
    </source>
</evidence>
<dbReference type="EMBL" id="JAEPRA010000006">
    <property type="protein sequence ID" value="KAG2183857.1"/>
    <property type="molecule type" value="Genomic_DNA"/>
</dbReference>
<dbReference type="OrthoDB" id="1939479at2759"/>
<dbReference type="PANTHER" id="PTHR12606">
    <property type="entry name" value="SENTRIN/SUMO-SPECIFIC PROTEASE"/>
    <property type="match status" value="1"/>
</dbReference>
<reference evidence="7" key="1">
    <citation type="submission" date="2020-12" db="EMBL/GenBank/DDBJ databases">
        <title>Metabolic potential, ecology and presence of endohyphal bacteria is reflected in genomic diversity of Mucoromycotina.</title>
        <authorList>
            <person name="Muszewska A."/>
            <person name="Okrasinska A."/>
            <person name="Steczkiewicz K."/>
            <person name="Drgas O."/>
            <person name="Orlowska M."/>
            <person name="Perlinska-Lenart U."/>
            <person name="Aleksandrzak-Piekarczyk T."/>
            <person name="Szatraj K."/>
            <person name="Zielenkiewicz U."/>
            <person name="Pilsyk S."/>
            <person name="Malc E."/>
            <person name="Mieczkowski P."/>
            <person name="Kruszewska J.S."/>
            <person name="Biernat P."/>
            <person name="Pawlowska J."/>
        </authorList>
    </citation>
    <scope>NUCLEOTIDE SEQUENCE</scope>
    <source>
        <strain evidence="7">WA0000051536</strain>
    </source>
</reference>
<dbReference type="InterPro" id="IPR003653">
    <property type="entry name" value="Peptidase_C48_C"/>
</dbReference>
<feature type="compositionally biased region" description="Polar residues" evidence="5">
    <location>
        <begin position="36"/>
        <end position="46"/>
    </location>
</feature>
<keyword evidence="4" id="KW-0788">Thiol protease</keyword>
<keyword evidence="8" id="KW-1185">Reference proteome</keyword>
<feature type="domain" description="Ubiquitin-like protease family profile" evidence="6">
    <location>
        <begin position="207"/>
        <end position="371"/>
    </location>
</feature>
<dbReference type="GO" id="GO:0016926">
    <property type="term" value="P:protein desumoylation"/>
    <property type="evidence" value="ECO:0007669"/>
    <property type="project" value="TreeGrafter"/>
</dbReference>
<dbReference type="SUPFAM" id="SSF54001">
    <property type="entry name" value="Cysteine proteinases"/>
    <property type="match status" value="1"/>
</dbReference>
<dbReference type="FunFam" id="3.40.395.10:FF:000001">
    <property type="entry name" value="Sentrin-specific protease 1"/>
    <property type="match status" value="1"/>
</dbReference>
<dbReference type="PANTHER" id="PTHR12606:SF141">
    <property type="entry name" value="GH15225P-RELATED"/>
    <property type="match status" value="1"/>
</dbReference>